<comment type="caution">
    <text evidence="1">The sequence shown here is derived from an EMBL/GenBank/DDBJ whole genome shotgun (WGS) entry which is preliminary data.</text>
</comment>
<name>A0A9Q1GQU5_9CARY</name>
<accession>A0A9Q1GQU5</accession>
<evidence type="ECO:0000313" key="1">
    <source>
        <dbReference type="EMBL" id="KAJ8424438.1"/>
    </source>
</evidence>
<sequence>MVFSGKEAPRFTSPYNNPLVVEMKIASAIIRRILIGIGSSIDIITWDCLKKLTHPGRDIIPLKVNPTKMICLPIRFGDKLKSRNLEVDFLVIDVPMAYNVILRRPNLHKVKAVIAPYLLQLQFEADDGSIGEMHGDQQTAWECYLVNIRPLIERTKEQGPDGSSQADKRIRARPATMVVEALVIHTFILAEPSRPRPEAAGDVEQVSLEEERLECIVQLGRGMTALDRQSLLSLLQEYKDVFAFGLEEMLGITPTVMEH</sequence>
<gene>
    <name evidence="1" type="ORF">Cgig2_003896</name>
</gene>
<dbReference type="AlphaFoldDB" id="A0A9Q1GQU5"/>
<keyword evidence="2" id="KW-1185">Reference proteome</keyword>
<protein>
    <submittedName>
        <fullName evidence="1">Uncharacterized protein</fullName>
    </submittedName>
</protein>
<dbReference type="OrthoDB" id="2919534at2759"/>
<dbReference type="PANTHER" id="PTHR33240">
    <property type="entry name" value="OS08G0508500 PROTEIN"/>
    <property type="match status" value="1"/>
</dbReference>
<dbReference type="EMBL" id="JAKOGI010001679">
    <property type="protein sequence ID" value="KAJ8424438.1"/>
    <property type="molecule type" value="Genomic_DNA"/>
</dbReference>
<evidence type="ECO:0000313" key="2">
    <source>
        <dbReference type="Proteomes" id="UP001153076"/>
    </source>
</evidence>
<dbReference type="Proteomes" id="UP001153076">
    <property type="component" value="Unassembled WGS sequence"/>
</dbReference>
<reference evidence="1" key="1">
    <citation type="submission" date="2022-04" db="EMBL/GenBank/DDBJ databases">
        <title>Carnegiea gigantea Genome sequencing and assembly v2.</title>
        <authorList>
            <person name="Copetti D."/>
            <person name="Sanderson M.J."/>
            <person name="Burquez A."/>
            <person name="Wojciechowski M.F."/>
        </authorList>
    </citation>
    <scope>NUCLEOTIDE SEQUENCE</scope>
    <source>
        <strain evidence="1">SGP5-SGP5p</strain>
        <tissue evidence="1">Aerial part</tissue>
    </source>
</reference>
<organism evidence="1 2">
    <name type="scientific">Carnegiea gigantea</name>
    <dbReference type="NCBI Taxonomy" id="171969"/>
    <lineage>
        <taxon>Eukaryota</taxon>
        <taxon>Viridiplantae</taxon>
        <taxon>Streptophyta</taxon>
        <taxon>Embryophyta</taxon>
        <taxon>Tracheophyta</taxon>
        <taxon>Spermatophyta</taxon>
        <taxon>Magnoliopsida</taxon>
        <taxon>eudicotyledons</taxon>
        <taxon>Gunneridae</taxon>
        <taxon>Pentapetalae</taxon>
        <taxon>Caryophyllales</taxon>
        <taxon>Cactineae</taxon>
        <taxon>Cactaceae</taxon>
        <taxon>Cactoideae</taxon>
        <taxon>Echinocereeae</taxon>
        <taxon>Carnegiea</taxon>
    </lineage>
</organism>
<dbReference type="PANTHER" id="PTHR33240:SF17">
    <property type="entry name" value="EUKARYOTIC PEPTIDE CHAIN RELEASE FACTOR GTP-BINDING SUBUNIT-LIKE"/>
    <property type="match status" value="1"/>
</dbReference>
<proteinExistence type="predicted"/>